<dbReference type="STRING" id="5486.A0A367YG74"/>
<dbReference type="SMART" id="SM00320">
    <property type="entry name" value="WD40"/>
    <property type="match status" value="2"/>
</dbReference>
<dbReference type="SUPFAM" id="SSF50978">
    <property type="entry name" value="WD40 repeat-like"/>
    <property type="match status" value="1"/>
</dbReference>
<accession>A0A367YG74</accession>
<dbReference type="AlphaFoldDB" id="A0A367YG74"/>
<name>A0A367YG74_9ASCO</name>
<evidence type="ECO:0000313" key="3">
    <source>
        <dbReference type="Proteomes" id="UP000253472"/>
    </source>
</evidence>
<sequence>MSQQFTLRSHKSSITYIYPSPTIPTELYTADSTGFLIKWDLTTRRPVSSWQAHTDTVLTISSLQGRLLTHSRDNTIKVWDNTTCVMEVPCNALNFSNVVVLHDEVLITPASINSNNVDVYRVTLAWGITRLMADVNVHLLVETGVVFTDEVGSRNDYGIIMKMHVLDDVVYVGFESGDVVGLQLVLPQATVKNSSANNDTLVINQSAKLVVKYHDATHVPNPVISLLSFKGSLVSGSTTNKVVVHTYPPEVLKVEHSGVQAILNDADKDLIIGFWNGEIRCGETRIHRDVPMVQNSSADDRSKSVKKLTFMALLEPKEDEEGVGDGKNKYSLLIRAKKLLTATILLVGYEDGSIVAYKV</sequence>
<keyword evidence="1" id="KW-0853">WD repeat</keyword>
<dbReference type="Proteomes" id="UP000253472">
    <property type="component" value="Unassembled WGS sequence"/>
</dbReference>
<dbReference type="PROSITE" id="PS50082">
    <property type="entry name" value="WD_REPEATS_2"/>
    <property type="match status" value="1"/>
</dbReference>
<feature type="repeat" description="WD" evidence="1">
    <location>
        <begin position="50"/>
        <end position="80"/>
    </location>
</feature>
<evidence type="ECO:0000313" key="2">
    <source>
        <dbReference type="EMBL" id="RCK64875.1"/>
    </source>
</evidence>
<gene>
    <name evidence="2" type="primary">ASA1</name>
    <name evidence="2" type="ORF">Cantr_00596</name>
</gene>
<dbReference type="InterPro" id="IPR036322">
    <property type="entry name" value="WD40_repeat_dom_sf"/>
</dbReference>
<dbReference type="InterPro" id="IPR001680">
    <property type="entry name" value="WD40_rpt"/>
</dbReference>
<reference evidence="2 3" key="1">
    <citation type="submission" date="2018-06" db="EMBL/GenBank/DDBJ databases">
        <title>Whole genome sequencing of Candida tropicalis (genome annotated by CSBL at Korea University).</title>
        <authorList>
            <person name="Ahn J."/>
        </authorList>
    </citation>
    <scope>NUCLEOTIDE SEQUENCE [LARGE SCALE GENOMIC DNA]</scope>
    <source>
        <strain evidence="2 3">ATCC 20962</strain>
    </source>
</reference>
<comment type="caution">
    <text evidence="2">The sequence shown here is derived from an EMBL/GenBank/DDBJ whole genome shotgun (WGS) entry which is preliminary data.</text>
</comment>
<dbReference type="Gene3D" id="2.130.10.10">
    <property type="entry name" value="YVTN repeat-like/Quinoprotein amine dehydrogenase"/>
    <property type="match status" value="1"/>
</dbReference>
<evidence type="ECO:0000256" key="1">
    <source>
        <dbReference type="PROSITE-ProRule" id="PRU00221"/>
    </source>
</evidence>
<dbReference type="EMBL" id="QLNQ01000021">
    <property type="protein sequence ID" value="RCK64875.1"/>
    <property type="molecule type" value="Genomic_DNA"/>
</dbReference>
<proteinExistence type="predicted"/>
<keyword evidence="3" id="KW-1185">Reference proteome</keyword>
<organism evidence="2 3">
    <name type="scientific">Candida viswanathii</name>
    <dbReference type="NCBI Taxonomy" id="5486"/>
    <lineage>
        <taxon>Eukaryota</taxon>
        <taxon>Fungi</taxon>
        <taxon>Dikarya</taxon>
        <taxon>Ascomycota</taxon>
        <taxon>Saccharomycotina</taxon>
        <taxon>Pichiomycetes</taxon>
        <taxon>Debaryomycetaceae</taxon>
        <taxon>Candida/Lodderomyces clade</taxon>
        <taxon>Candida</taxon>
    </lineage>
</organism>
<protein>
    <submittedName>
        <fullName evidence="2">ASTRA-associated protein 1</fullName>
    </submittedName>
</protein>
<dbReference type="InterPro" id="IPR015943">
    <property type="entry name" value="WD40/YVTN_repeat-like_dom_sf"/>
</dbReference>
<dbReference type="OrthoDB" id="7668193at2759"/>